<name>F9W9D3_TRYCI</name>
<gene>
    <name evidence="2" type="ORF">TCIL3000_0_45290</name>
</gene>
<feature type="compositionally biased region" description="Polar residues" evidence="1">
    <location>
        <begin position="77"/>
        <end position="91"/>
    </location>
</feature>
<dbReference type="AlphaFoldDB" id="F9W9D3"/>
<evidence type="ECO:0000256" key="1">
    <source>
        <dbReference type="SAM" id="MobiDB-lite"/>
    </source>
</evidence>
<organism evidence="2 3">
    <name type="scientific">Trypanosoma congolense (strain IL3000)</name>
    <dbReference type="NCBI Taxonomy" id="1068625"/>
    <lineage>
        <taxon>Eukaryota</taxon>
        <taxon>Discoba</taxon>
        <taxon>Euglenozoa</taxon>
        <taxon>Kinetoplastea</taxon>
        <taxon>Metakinetoplastina</taxon>
        <taxon>Trypanosomatida</taxon>
        <taxon>Trypanosomatidae</taxon>
        <taxon>Trypanosoma</taxon>
        <taxon>Nannomonas</taxon>
    </lineage>
</organism>
<dbReference type="EMBL" id="CAEQ01001297">
    <property type="protein sequence ID" value="CCD13833.1"/>
    <property type="molecule type" value="Genomic_DNA"/>
</dbReference>
<dbReference type="VEuPathDB" id="TriTrypDB:TcIL3000_0_45290"/>
<dbReference type="OMA" id="MEFLKPQ"/>
<comment type="caution">
    <text evidence="2">The sequence shown here is derived from an EMBL/GenBank/DDBJ whole genome shotgun (WGS) entry which is preliminary data.</text>
</comment>
<reference evidence="3" key="1">
    <citation type="submission" date="2011-07" db="EMBL/GenBank/DDBJ databases">
        <title>Divergent evolution of antigenic variation in African trypanosomes.</title>
        <authorList>
            <person name="Jackson A.P."/>
            <person name="Berry A."/>
            <person name="Allison H.C."/>
            <person name="Burton P."/>
            <person name="Anderson J."/>
            <person name="Aslett M."/>
            <person name="Brown R."/>
            <person name="Corton N."/>
            <person name="Harris D."/>
            <person name="Hauser H."/>
            <person name="Gamble J."/>
            <person name="Gilderthorp R."/>
            <person name="McQuillan J."/>
            <person name="Quail M.A."/>
            <person name="Sanders M."/>
            <person name="Van Tonder A."/>
            <person name="Ginger M.L."/>
            <person name="Donelson J.E."/>
            <person name="Field M.C."/>
            <person name="Barry J.D."/>
            <person name="Berriman M."/>
            <person name="Hertz-Fowler C."/>
        </authorList>
    </citation>
    <scope>NUCLEOTIDE SEQUENCE [LARGE SCALE GENOMIC DNA]</scope>
    <source>
        <strain evidence="3">IL3000</strain>
    </source>
</reference>
<reference evidence="2 3" key="2">
    <citation type="journal article" date="2012" name="Proc. Natl. Acad. Sci. U.S.A.">
        <title>Antigenic diversity is generated by distinct evolutionary mechanisms in African trypanosome species.</title>
        <authorList>
            <person name="Jackson A.P."/>
            <person name="Berry A."/>
            <person name="Aslett M."/>
            <person name="Allison H.C."/>
            <person name="Burton P."/>
            <person name="Vavrova-Anderson J."/>
            <person name="Brown R."/>
            <person name="Browne H."/>
            <person name="Corton N."/>
            <person name="Hauser H."/>
            <person name="Gamble J."/>
            <person name="Gilderthorp R."/>
            <person name="Marcello L."/>
            <person name="McQuillan J."/>
            <person name="Otto T.D."/>
            <person name="Quail M.A."/>
            <person name="Sanders M.J."/>
            <person name="van Tonder A."/>
            <person name="Ginger M.L."/>
            <person name="Field M.C."/>
            <person name="Barry J.D."/>
            <person name="Hertz-Fowler C."/>
            <person name="Berriman M."/>
        </authorList>
    </citation>
    <scope>NUCLEOTIDE SEQUENCE [LARGE SCALE GENOMIC DNA]</scope>
    <source>
        <strain evidence="2 3">IL3000</strain>
    </source>
</reference>
<sequence>MVKFSAPASRNAVKKSLSNSSDAAVGKGSKGALASTVTAGTRKEERRGKKASASGRRKLMRGPSLTVAMKDDGNPTARPSVTTKGVVNSNLRGKRSALAQRRRAALRVVAREQSKARLTGAENRLSAVREELALFDQVTQVPSFVANPFAAISEHLDSTMEFLKPQTPSVGRAKPAS</sequence>
<dbReference type="Proteomes" id="UP000000702">
    <property type="component" value="Unassembled WGS sequence"/>
</dbReference>
<evidence type="ECO:0000313" key="3">
    <source>
        <dbReference type="Proteomes" id="UP000000702"/>
    </source>
</evidence>
<keyword evidence="3" id="KW-1185">Reference proteome</keyword>
<proteinExistence type="predicted"/>
<feature type="region of interest" description="Disordered" evidence="1">
    <location>
        <begin position="1"/>
        <end position="97"/>
    </location>
</feature>
<accession>F9W9D3</accession>
<protein>
    <submittedName>
        <fullName evidence="2">WGS project CAEQ00000000 data, annotated contig 1850</fullName>
    </submittedName>
</protein>
<evidence type="ECO:0000313" key="2">
    <source>
        <dbReference type="EMBL" id="CCD13833.1"/>
    </source>
</evidence>